<feature type="region of interest" description="Disordered" evidence="1">
    <location>
        <begin position="73"/>
        <end position="126"/>
    </location>
</feature>
<sequence length="492" mass="58073">MFAAKTQDTSAARRRLHEETLLSKLMTRVVQECRRSGVEPTADVMDSAQSALRSRLAQGALSDRDLRAIVRQISGKRAESATPYDERPPRPTQHQRPADRAESREEPTTFQAAHQPAATPTPSMSSELLLNTTKRQRQLLADAEWIKQAEEDRVQGAQKRRQEREFRADRQRAQRDALNTQLHEHEEQKRANAAARRRAQDDMTQAIRDAQEEARRERQEALMKAQKEKEFRERQANELERQREDQRIQEHNDQVRHMMLIQQEIQRQRDEENAAKLREKEEWKRTLAANEERLRDKARRKDAERAEDRRFQKEYEDNLDRQERERAEAKARKEARAATFQQMANVVAQMHAKKVQNVDDKIEAEFQEQQRRSLEDERQRRARAKQRIVETHEVLREQQRMKELEKQREQEEARRLARALQEQAEEAARQERARKAAAKAEAARMKDFLTTQLQLQHFRETRPPQTSIARPESRGKCMYSPSRYTPSPTPAI</sequence>
<name>A0A7S1MEM5_NEODS</name>
<feature type="region of interest" description="Disordered" evidence="1">
    <location>
        <begin position="399"/>
        <end position="439"/>
    </location>
</feature>
<feature type="region of interest" description="Disordered" evidence="1">
    <location>
        <begin position="152"/>
        <end position="245"/>
    </location>
</feature>
<reference evidence="2" key="1">
    <citation type="submission" date="2021-01" db="EMBL/GenBank/DDBJ databases">
        <authorList>
            <person name="Corre E."/>
            <person name="Pelletier E."/>
            <person name="Niang G."/>
            <person name="Scheremetjew M."/>
            <person name="Finn R."/>
            <person name="Kale V."/>
            <person name="Holt S."/>
            <person name="Cochrane G."/>
            <person name="Meng A."/>
            <person name="Brown T."/>
            <person name="Cohen L."/>
        </authorList>
    </citation>
    <scope>NUCLEOTIDE SEQUENCE</scope>
    <source>
        <strain evidence="2">CCAP 1951/1</strain>
    </source>
</reference>
<dbReference type="EMBL" id="HBGF01032505">
    <property type="protein sequence ID" value="CAD9129626.1"/>
    <property type="molecule type" value="Transcribed_RNA"/>
</dbReference>
<dbReference type="AlphaFoldDB" id="A0A7S1MEM5"/>
<feature type="compositionally biased region" description="Basic and acidic residues" evidence="1">
    <location>
        <begin position="76"/>
        <end position="89"/>
    </location>
</feature>
<feature type="region of interest" description="Disordered" evidence="1">
    <location>
        <begin position="454"/>
        <end position="492"/>
    </location>
</feature>
<evidence type="ECO:0008006" key="3">
    <source>
        <dbReference type="Google" id="ProtNLM"/>
    </source>
</evidence>
<feature type="compositionally biased region" description="Low complexity" evidence="1">
    <location>
        <begin position="108"/>
        <end position="122"/>
    </location>
</feature>
<organism evidence="2">
    <name type="scientific">Neobodo designis</name>
    <name type="common">Flagellated protozoan</name>
    <name type="synonym">Bodo designis</name>
    <dbReference type="NCBI Taxonomy" id="312471"/>
    <lineage>
        <taxon>Eukaryota</taxon>
        <taxon>Discoba</taxon>
        <taxon>Euglenozoa</taxon>
        <taxon>Kinetoplastea</taxon>
        <taxon>Metakinetoplastina</taxon>
        <taxon>Neobodonida</taxon>
        <taxon>Neobodo</taxon>
    </lineage>
</organism>
<accession>A0A7S1MEM5</accession>
<evidence type="ECO:0000256" key="1">
    <source>
        <dbReference type="SAM" id="MobiDB-lite"/>
    </source>
</evidence>
<evidence type="ECO:0000313" key="2">
    <source>
        <dbReference type="EMBL" id="CAD9129626.1"/>
    </source>
</evidence>
<proteinExistence type="predicted"/>
<feature type="compositionally biased region" description="Basic and acidic residues" evidence="1">
    <location>
        <begin position="399"/>
        <end position="415"/>
    </location>
</feature>
<feature type="compositionally biased region" description="Basic and acidic residues" evidence="1">
    <location>
        <begin position="209"/>
        <end position="245"/>
    </location>
</feature>
<gene>
    <name evidence="2" type="ORF">NDES1114_LOCUS21737</name>
</gene>
<protein>
    <recommendedName>
        <fullName evidence="3">Trichohyalin-plectin-homology domain-containing protein</fullName>
    </recommendedName>
</protein>
<feature type="compositionally biased region" description="Basic and acidic residues" evidence="1">
    <location>
        <begin position="152"/>
        <end position="175"/>
    </location>
</feature>
<feature type="region of interest" description="Disordered" evidence="1">
    <location>
        <begin position="289"/>
        <end position="336"/>
    </location>
</feature>
<feature type="compositionally biased region" description="Basic and acidic residues" evidence="1">
    <location>
        <begin position="96"/>
        <end position="107"/>
    </location>
</feature>